<evidence type="ECO:0000256" key="4">
    <source>
        <dbReference type="ARBA" id="ARBA00022692"/>
    </source>
</evidence>
<dbReference type="Gene3D" id="2.40.170.20">
    <property type="entry name" value="TonB-dependent receptor, beta-barrel domain"/>
    <property type="match status" value="1"/>
</dbReference>
<proteinExistence type="inferred from homology"/>
<reference evidence="13 14" key="1">
    <citation type="submission" date="2017-01" db="EMBL/GenBank/DDBJ databases">
        <authorList>
            <person name="Varghese N."/>
            <person name="Submissions S."/>
        </authorList>
    </citation>
    <scope>NUCLEOTIDE SEQUENCE [LARGE SCALE GENOMIC DNA]</scope>
    <source>
        <strain evidence="13 14">ATCC 35905</strain>
    </source>
</reference>
<organism evidence="13 14">
    <name type="scientific">Acidiphilium rubrum</name>
    <dbReference type="NCBI Taxonomy" id="526"/>
    <lineage>
        <taxon>Bacteria</taxon>
        <taxon>Pseudomonadati</taxon>
        <taxon>Pseudomonadota</taxon>
        <taxon>Alphaproteobacteria</taxon>
        <taxon>Acetobacterales</taxon>
        <taxon>Acidocellaceae</taxon>
        <taxon>Acidiphilium</taxon>
    </lineage>
</organism>
<dbReference type="GO" id="GO:0015344">
    <property type="term" value="F:siderophore uptake transmembrane transporter activity"/>
    <property type="evidence" value="ECO:0007669"/>
    <property type="project" value="TreeGrafter"/>
</dbReference>
<dbReference type="InterPro" id="IPR039426">
    <property type="entry name" value="TonB-dep_rcpt-like"/>
</dbReference>
<feature type="domain" description="TonB-dependent receptor plug" evidence="12">
    <location>
        <begin position="65"/>
        <end position="175"/>
    </location>
</feature>
<feature type="domain" description="TonB-dependent receptor-like beta-barrel" evidence="11">
    <location>
        <begin position="368"/>
        <end position="760"/>
    </location>
</feature>
<evidence type="ECO:0000256" key="5">
    <source>
        <dbReference type="ARBA" id="ARBA00023077"/>
    </source>
</evidence>
<evidence type="ECO:0000259" key="11">
    <source>
        <dbReference type="Pfam" id="PF00593"/>
    </source>
</evidence>
<keyword evidence="5 9" id="KW-0798">TonB box</keyword>
<dbReference type="EMBL" id="FTNE01000017">
    <property type="protein sequence ID" value="SIR15939.1"/>
    <property type="molecule type" value="Genomic_DNA"/>
</dbReference>
<sequence length="807" mass="85127">MGDPRRSGWLIPGVAVLLAASAARAQTVPQAPIIVLPAAPKSSIHIRKIVVDASPLADTGINIAKFPALVQVLDAKDISAGGTADAAQALNRQAAGVNLVNSQANPYQPNILYHGFELSPIQGTPAGLSVYVDGARFNLPFGDLAIMSALPDSAIHTLSVEDGNPLFGLNALGGAVNIAMKTGFDYHGGEIELSGGSFGKIDANLQYGVQHGNVAAYVDLQERHEAGWRDLQSSDLQNFYGDLGWRGPHSTLHVNATIANSVLNGPGTVPIEILNIAPSSQFTGPNLIADKYAKLSATLNDQLTKDTSIQGVIYYDYLLEHLVNGNGPNDLPCGPGPDAGYLCQGGPGNPVSTTRGGAPIPNFLPQADAAGYYQYGQLDLNSTNTNGYGGSIQVSNTTPVFGLHNHIIAGLSFDGGFTTYDAAAYAGGITTFSRVFYTLPGIPSPGYILDEPGTVPVGVVIRNEYYGAYMSDTLDLTDTFSLTAGARFNIANIALHDQDPTDPNAPGVGLSGRHYYEHLNPALGFADNITPLTTLYGGYSEANAAPTPAELSCASPLDSCALANFLSGDPNLRQIVARTFALGLRGATIGPGGSTFSYNADYYHTVTNDDIEFLQSPYNPLGTGYFSNIGNVKRAGFDLQLRLDATRWHAYFGYSRVNATYQNGFTTQSNNPAADANGNITILPGDYLPGIPRNLFKAGGSYDVTPKWSIGLSGVAQTSSFLYGDAANLTPPLPGYVVLNLTTRYKLTPKLELFGVVDNITDTTYYNYGTFSPAGGVYVAQDPGFSNPRSYSIAAPIAGIVGVKVKF</sequence>
<evidence type="ECO:0000256" key="3">
    <source>
        <dbReference type="ARBA" id="ARBA00022452"/>
    </source>
</evidence>
<evidence type="ECO:0000256" key="8">
    <source>
        <dbReference type="PROSITE-ProRule" id="PRU01360"/>
    </source>
</evidence>
<keyword evidence="13" id="KW-0675">Receptor</keyword>
<comment type="similarity">
    <text evidence="8 9">Belongs to the TonB-dependent receptor family.</text>
</comment>
<evidence type="ECO:0000256" key="6">
    <source>
        <dbReference type="ARBA" id="ARBA00023136"/>
    </source>
</evidence>
<dbReference type="InterPro" id="IPR036942">
    <property type="entry name" value="Beta-barrel_TonB_sf"/>
</dbReference>
<dbReference type="PANTHER" id="PTHR30069">
    <property type="entry name" value="TONB-DEPENDENT OUTER MEMBRANE RECEPTOR"/>
    <property type="match status" value="1"/>
</dbReference>
<dbReference type="PANTHER" id="PTHR30069:SF39">
    <property type="entry name" value="BLL6183 PROTEIN"/>
    <property type="match status" value="1"/>
</dbReference>
<accession>A0A8G2CM42</accession>
<comment type="caution">
    <text evidence="13">The sequence shown here is derived from an EMBL/GenBank/DDBJ whole genome shotgun (WGS) entry which is preliminary data.</text>
</comment>
<keyword evidence="10" id="KW-0732">Signal</keyword>
<evidence type="ECO:0000313" key="14">
    <source>
        <dbReference type="Proteomes" id="UP000186308"/>
    </source>
</evidence>
<dbReference type="Pfam" id="PF07715">
    <property type="entry name" value="Plug"/>
    <property type="match status" value="1"/>
</dbReference>
<protein>
    <submittedName>
        <fullName evidence="13">Outer membrane receptor proteins, mostly Fe transport</fullName>
    </submittedName>
</protein>
<keyword evidence="7 8" id="KW-0998">Cell outer membrane</keyword>
<dbReference type="InterPro" id="IPR037066">
    <property type="entry name" value="Plug_dom_sf"/>
</dbReference>
<dbReference type="Gene3D" id="2.170.130.10">
    <property type="entry name" value="TonB-dependent receptor, plug domain"/>
    <property type="match status" value="1"/>
</dbReference>
<name>A0A8G2CM42_ACIRU</name>
<feature type="signal peptide" evidence="10">
    <location>
        <begin position="1"/>
        <end position="25"/>
    </location>
</feature>
<keyword evidence="2 8" id="KW-0813">Transport</keyword>
<dbReference type="PROSITE" id="PS52016">
    <property type="entry name" value="TONB_DEPENDENT_REC_3"/>
    <property type="match status" value="1"/>
</dbReference>
<evidence type="ECO:0000256" key="2">
    <source>
        <dbReference type="ARBA" id="ARBA00022448"/>
    </source>
</evidence>
<keyword evidence="3 8" id="KW-1134">Transmembrane beta strand</keyword>
<evidence type="ECO:0000256" key="10">
    <source>
        <dbReference type="SAM" id="SignalP"/>
    </source>
</evidence>
<gene>
    <name evidence="13" type="ORF">SAMN05421828_11737</name>
</gene>
<dbReference type="Pfam" id="PF00593">
    <property type="entry name" value="TonB_dep_Rec_b-barrel"/>
    <property type="match status" value="1"/>
</dbReference>
<feature type="chain" id="PRO_5034686896" evidence="10">
    <location>
        <begin position="26"/>
        <end position="807"/>
    </location>
</feature>
<evidence type="ECO:0000256" key="1">
    <source>
        <dbReference type="ARBA" id="ARBA00004571"/>
    </source>
</evidence>
<keyword evidence="14" id="KW-1185">Reference proteome</keyword>
<evidence type="ECO:0000313" key="13">
    <source>
        <dbReference type="EMBL" id="SIR15939.1"/>
    </source>
</evidence>
<dbReference type="GO" id="GO:0009279">
    <property type="term" value="C:cell outer membrane"/>
    <property type="evidence" value="ECO:0007669"/>
    <property type="project" value="UniProtKB-SubCell"/>
</dbReference>
<dbReference type="AlphaFoldDB" id="A0A8G2CM42"/>
<dbReference type="InterPro" id="IPR012910">
    <property type="entry name" value="Plug_dom"/>
</dbReference>
<keyword evidence="6 8" id="KW-0472">Membrane</keyword>
<dbReference type="SUPFAM" id="SSF56935">
    <property type="entry name" value="Porins"/>
    <property type="match status" value="1"/>
</dbReference>
<dbReference type="Proteomes" id="UP000186308">
    <property type="component" value="Unassembled WGS sequence"/>
</dbReference>
<dbReference type="InterPro" id="IPR000531">
    <property type="entry name" value="Beta-barrel_TonB"/>
</dbReference>
<comment type="subcellular location">
    <subcellularLocation>
        <location evidence="1 8">Cell outer membrane</location>
        <topology evidence="1 8">Multi-pass membrane protein</topology>
    </subcellularLocation>
</comment>
<dbReference type="GO" id="GO:0044718">
    <property type="term" value="P:siderophore transmembrane transport"/>
    <property type="evidence" value="ECO:0007669"/>
    <property type="project" value="TreeGrafter"/>
</dbReference>
<evidence type="ECO:0000256" key="7">
    <source>
        <dbReference type="ARBA" id="ARBA00023237"/>
    </source>
</evidence>
<evidence type="ECO:0000256" key="9">
    <source>
        <dbReference type="RuleBase" id="RU003357"/>
    </source>
</evidence>
<evidence type="ECO:0000259" key="12">
    <source>
        <dbReference type="Pfam" id="PF07715"/>
    </source>
</evidence>
<keyword evidence="4 8" id="KW-0812">Transmembrane</keyword>